<accession>A0A1G7TPD3</accession>
<dbReference type="InterPro" id="IPR025711">
    <property type="entry name" value="PepSY"/>
</dbReference>
<dbReference type="Proteomes" id="UP000199495">
    <property type="component" value="Unassembled WGS sequence"/>
</dbReference>
<dbReference type="AlphaFoldDB" id="A0A1G7TPD3"/>
<name>A0A1G7TPD3_9HYPH</name>
<gene>
    <name evidence="3" type="ORF">SAMN04487974_102257</name>
</gene>
<dbReference type="RefSeq" id="WP_176762519.1">
    <property type="nucleotide sequence ID" value="NZ_FNCS01000002.1"/>
</dbReference>
<feature type="domain" description="PepSY" evidence="2">
    <location>
        <begin position="5"/>
        <end position="83"/>
    </location>
</feature>
<dbReference type="Gene3D" id="3.10.450.40">
    <property type="match status" value="1"/>
</dbReference>
<organism evidence="3 4">
    <name type="scientific">Pelagibacterium luteolum</name>
    <dbReference type="NCBI Taxonomy" id="440168"/>
    <lineage>
        <taxon>Bacteria</taxon>
        <taxon>Pseudomonadati</taxon>
        <taxon>Pseudomonadota</taxon>
        <taxon>Alphaproteobacteria</taxon>
        <taxon>Hyphomicrobiales</taxon>
        <taxon>Devosiaceae</taxon>
        <taxon>Pelagibacterium</taxon>
    </lineage>
</organism>
<dbReference type="Pfam" id="PF13670">
    <property type="entry name" value="PepSY_2"/>
    <property type="match status" value="1"/>
</dbReference>
<dbReference type="EMBL" id="FNCS01000002">
    <property type="protein sequence ID" value="SDG37135.1"/>
    <property type="molecule type" value="Genomic_DNA"/>
</dbReference>
<evidence type="ECO:0000259" key="2">
    <source>
        <dbReference type="Pfam" id="PF13670"/>
    </source>
</evidence>
<feature type="signal peptide" evidence="1">
    <location>
        <begin position="1"/>
        <end position="20"/>
    </location>
</feature>
<protein>
    <submittedName>
        <fullName evidence="3">Peptidase propeptide and YPEB domain-containing protein</fullName>
    </submittedName>
</protein>
<feature type="chain" id="PRO_5011540421" evidence="1">
    <location>
        <begin position="21"/>
        <end position="84"/>
    </location>
</feature>
<proteinExistence type="predicted"/>
<keyword evidence="4" id="KW-1185">Reference proteome</keyword>
<evidence type="ECO:0000313" key="4">
    <source>
        <dbReference type="Proteomes" id="UP000199495"/>
    </source>
</evidence>
<reference evidence="3 4" key="1">
    <citation type="submission" date="2016-10" db="EMBL/GenBank/DDBJ databases">
        <authorList>
            <person name="de Groot N.N."/>
        </authorList>
    </citation>
    <scope>NUCLEOTIDE SEQUENCE [LARGE SCALE GENOMIC DNA]</scope>
    <source>
        <strain evidence="3 4">CGMCC 1.10267</strain>
    </source>
</reference>
<dbReference type="STRING" id="440168.SAMN04487974_102257"/>
<evidence type="ECO:0000256" key="1">
    <source>
        <dbReference type="SAM" id="SignalP"/>
    </source>
</evidence>
<evidence type="ECO:0000313" key="3">
    <source>
        <dbReference type="EMBL" id="SDG37135.1"/>
    </source>
</evidence>
<sequence>MRQLALALLLSTAPLAPALAQDNDWPSETDISIEEAIEIAYGEGIATLREVSFDDGRWDIEGLSADGAEIEFEIDGASGDIVGR</sequence>
<keyword evidence="1" id="KW-0732">Signal</keyword>